<dbReference type="InterPro" id="IPR010914">
    <property type="entry name" value="RsgA_GTPase_dom"/>
</dbReference>
<keyword evidence="2" id="KW-0694">RNA-binding</keyword>
<feature type="binding site" evidence="2">
    <location>
        <position position="307"/>
    </location>
    <ligand>
        <name>Zn(2+)</name>
        <dbReference type="ChEBI" id="CHEBI:29105"/>
    </ligand>
</feature>
<keyword evidence="2" id="KW-0547">Nucleotide-binding</keyword>
<keyword evidence="2" id="KW-0479">Metal-binding</keyword>
<dbReference type="CDD" id="cd01854">
    <property type="entry name" value="YjeQ_EngC"/>
    <property type="match status" value="1"/>
</dbReference>
<feature type="binding site" evidence="2">
    <location>
        <position position="294"/>
    </location>
    <ligand>
        <name>Zn(2+)</name>
        <dbReference type="ChEBI" id="CHEBI:29105"/>
    </ligand>
</feature>
<feature type="compositionally biased region" description="Basic and acidic residues" evidence="3">
    <location>
        <begin position="335"/>
        <end position="359"/>
    </location>
</feature>
<dbReference type="EMBL" id="JAUZMY010000003">
    <property type="protein sequence ID" value="MEE2036504.1"/>
    <property type="molecule type" value="Genomic_DNA"/>
</dbReference>
<dbReference type="InterPro" id="IPR004881">
    <property type="entry name" value="Ribosome_biogen_GTPase_RsgA"/>
</dbReference>
<feature type="domain" description="EngC GTPase" evidence="4">
    <location>
        <begin position="122"/>
        <end position="269"/>
    </location>
</feature>
<dbReference type="PANTHER" id="PTHR32120">
    <property type="entry name" value="SMALL RIBOSOMAL SUBUNIT BIOGENESIS GTPASE RSGA"/>
    <property type="match status" value="1"/>
</dbReference>
<dbReference type="EC" id="3.6.1.-" evidence="2"/>
<dbReference type="Pfam" id="PF03193">
    <property type="entry name" value="RsgA_GTPase"/>
    <property type="match status" value="1"/>
</dbReference>
<keyword evidence="6" id="KW-1185">Reference proteome</keyword>
<keyword evidence="2" id="KW-0963">Cytoplasm</keyword>
<evidence type="ECO:0000256" key="2">
    <source>
        <dbReference type="HAMAP-Rule" id="MF_01820"/>
    </source>
</evidence>
<dbReference type="PROSITE" id="PS50936">
    <property type="entry name" value="ENGC_GTPASE"/>
    <property type="match status" value="1"/>
</dbReference>
<reference evidence="5 6" key="1">
    <citation type="submission" date="2023-08" db="EMBL/GenBank/DDBJ databases">
        <authorList>
            <person name="Girao M."/>
            <person name="Carvalho M.F."/>
        </authorList>
    </citation>
    <scope>NUCLEOTIDE SEQUENCE [LARGE SCALE GENOMIC DNA]</scope>
    <source>
        <strain evidence="5 6">CT-R113</strain>
    </source>
</reference>
<comment type="caution">
    <text evidence="2">Lacks conserved residue(s) required for the propagation of feature annotation.</text>
</comment>
<dbReference type="InterPro" id="IPR027417">
    <property type="entry name" value="P-loop_NTPase"/>
</dbReference>
<organism evidence="5 6">
    <name type="scientific">Nocardiopsis codii</name>
    <dbReference type="NCBI Taxonomy" id="3065942"/>
    <lineage>
        <taxon>Bacteria</taxon>
        <taxon>Bacillati</taxon>
        <taxon>Actinomycetota</taxon>
        <taxon>Actinomycetes</taxon>
        <taxon>Streptosporangiales</taxon>
        <taxon>Nocardiopsidaceae</taxon>
        <taxon>Nocardiopsis</taxon>
    </lineage>
</organism>
<evidence type="ECO:0000256" key="1">
    <source>
        <dbReference type="ARBA" id="ARBA00022517"/>
    </source>
</evidence>
<keyword evidence="2" id="KW-0862">Zinc</keyword>
<dbReference type="Gene3D" id="3.40.50.300">
    <property type="entry name" value="P-loop containing nucleotide triphosphate hydrolases"/>
    <property type="match status" value="1"/>
</dbReference>
<evidence type="ECO:0000313" key="5">
    <source>
        <dbReference type="EMBL" id="MEE2036504.1"/>
    </source>
</evidence>
<dbReference type="Gene3D" id="1.10.40.50">
    <property type="entry name" value="Probable gtpase engc, domain 3"/>
    <property type="match status" value="1"/>
</dbReference>
<evidence type="ECO:0000259" key="4">
    <source>
        <dbReference type="PROSITE" id="PS50936"/>
    </source>
</evidence>
<feature type="binding site" evidence="2">
    <location>
        <begin position="214"/>
        <end position="222"/>
    </location>
    <ligand>
        <name>GTP</name>
        <dbReference type="ChEBI" id="CHEBI:37565"/>
    </ligand>
</feature>
<comment type="similarity">
    <text evidence="2">Belongs to the TRAFAC class YlqF/YawG GTPase family. RsgA subfamily.</text>
</comment>
<dbReference type="NCBIfam" id="TIGR00157">
    <property type="entry name" value="ribosome small subunit-dependent GTPase A"/>
    <property type="match status" value="1"/>
</dbReference>
<gene>
    <name evidence="2 5" type="primary">rsgA</name>
    <name evidence="5" type="ORF">Q8791_04610</name>
</gene>
<dbReference type="Proteomes" id="UP001356095">
    <property type="component" value="Unassembled WGS sequence"/>
</dbReference>
<keyword evidence="1 2" id="KW-0690">Ribosome biogenesis</keyword>
<accession>A0ABU7K2S4</accession>
<dbReference type="HAMAP" id="MF_01820">
    <property type="entry name" value="GTPase_RsgA"/>
    <property type="match status" value="1"/>
</dbReference>
<protein>
    <recommendedName>
        <fullName evidence="2">Small ribosomal subunit biogenesis GTPase RsgA</fullName>
        <ecNumber evidence="2">3.6.1.-</ecNumber>
    </recommendedName>
</protein>
<feature type="binding site" evidence="2">
    <location>
        <position position="299"/>
    </location>
    <ligand>
        <name>Zn(2+)</name>
        <dbReference type="ChEBI" id="CHEBI:29105"/>
    </ligand>
</feature>
<sequence length="369" mass="39300">MNTPDTDTPTLHPLTGLGWNPRVARAFDAVAGAGEHPLLPARVASSRRGGALVRLPGETPADYAPALTRAAQADPSCAPCAGDWVAVRRSGDTWLVEAVLERSSSLVRQGVAKDSHDQVLAANVDAVLICEAADQGPNVGRLERFLSLVWASGATPVVAVTKTELAGDGLPGVLELVRAATTGADVYAVSAHTGDGLEELSARFLPGSSWVLLGTSGAGKSSLVNAIAGRPLMATGEVRQDKRGRHTTTHRQLLELPGGALVLDIPGVRRIDVPGDPGGVDQTFADVRELAGKCRFRDCAHESEPGCAILAAVDEGELDARRLARWNRLRREAEWNRSRGDQRVRAERKQRWKAADQEARANAWRKRGG</sequence>
<keyword evidence="2" id="KW-0699">rRNA-binding</keyword>
<evidence type="ECO:0000313" key="6">
    <source>
        <dbReference type="Proteomes" id="UP001356095"/>
    </source>
</evidence>
<keyword evidence="2" id="KW-0378">Hydrolase</keyword>
<comment type="subunit">
    <text evidence="2">Monomer. Associates with 30S ribosomal subunit, binds 16S rRNA.</text>
</comment>
<dbReference type="PANTHER" id="PTHR32120:SF10">
    <property type="entry name" value="SMALL RIBOSOMAL SUBUNIT BIOGENESIS GTPASE RSGA"/>
    <property type="match status" value="1"/>
</dbReference>
<dbReference type="SUPFAM" id="SSF52540">
    <property type="entry name" value="P-loop containing nucleoside triphosphate hydrolases"/>
    <property type="match status" value="1"/>
</dbReference>
<comment type="function">
    <text evidence="2">One of several proteins that assist in the late maturation steps of the functional core of the 30S ribosomal subunit. Helps release RbfA from mature subunits. May play a role in the assembly of ribosomal proteins into the subunit. Circularly permuted GTPase that catalyzes slow GTP hydrolysis, GTPase activity is stimulated by the 30S ribosomal subunit.</text>
</comment>
<dbReference type="RefSeq" id="WP_330090302.1">
    <property type="nucleotide sequence ID" value="NZ_JAUZMY010000003.1"/>
</dbReference>
<name>A0ABU7K2S4_9ACTN</name>
<comment type="subcellular location">
    <subcellularLocation>
        <location evidence="2">Cytoplasm</location>
    </subcellularLocation>
</comment>
<feature type="region of interest" description="Disordered" evidence="3">
    <location>
        <begin position="335"/>
        <end position="369"/>
    </location>
</feature>
<feature type="binding site" evidence="2">
    <location>
        <position position="301"/>
    </location>
    <ligand>
        <name>Zn(2+)</name>
        <dbReference type="ChEBI" id="CHEBI:29105"/>
    </ligand>
</feature>
<proteinExistence type="inferred from homology"/>
<keyword evidence="2" id="KW-0342">GTP-binding</keyword>
<comment type="caution">
    <text evidence="5">The sequence shown here is derived from an EMBL/GenBank/DDBJ whole genome shotgun (WGS) entry which is preliminary data.</text>
</comment>
<comment type="cofactor">
    <cofactor evidence="2">
        <name>Zn(2+)</name>
        <dbReference type="ChEBI" id="CHEBI:29105"/>
    </cofactor>
    <text evidence="2">Binds 1 zinc ion per subunit.</text>
</comment>
<evidence type="ECO:0000256" key="3">
    <source>
        <dbReference type="SAM" id="MobiDB-lite"/>
    </source>
</evidence>